<dbReference type="CDD" id="cd02440">
    <property type="entry name" value="AdoMet_MTases"/>
    <property type="match status" value="1"/>
</dbReference>
<accession>A0ABS2UDJ4</accession>
<sequence>MNQKIKRNKLGSMNPEFWNQRYASEEWVYGLRENDFLREEISRFKKGSSVLDLASGEGRNSLFLARQGFQVTAVDQSAVGMDKLKKQSRLEGLSVTCIESDVLAFQTNQKFDAVVITFLHLSPSQRKKLFRMLPSFLSSEGILIAEWFHPDQRVRNYPSGGPEDPNFMVTLEELQKEFASGWRIFRLEHVERDLDEGEKHSGRGSVVRISAQKVNSHS</sequence>
<dbReference type="SUPFAM" id="SSF53335">
    <property type="entry name" value="S-adenosyl-L-methionine-dependent methyltransferases"/>
    <property type="match status" value="1"/>
</dbReference>
<evidence type="ECO:0000313" key="4">
    <source>
        <dbReference type="Proteomes" id="UP000724686"/>
    </source>
</evidence>
<dbReference type="PANTHER" id="PTHR43861:SF3">
    <property type="entry name" value="PUTATIVE (AFU_ORTHOLOGUE AFUA_2G14390)-RELATED"/>
    <property type="match status" value="1"/>
</dbReference>
<dbReference type="GO" id="GO:0008168">
    <property type="term" value="F:methyltransferase activity"/>
    <property type="evidence" value="ECO:0007669"/>
    <property type="project" value="UniProtKB-KW"/>
</dbReference>
<comment type="caution">
    <text evidence="3">The sequence shown here is derived from an EMBL/GenBank/DDBJ whole genome shotgun (WGS) entry which is preliminary data.</text>
</comment>
<evidence type="ECO:0000259" key="2">
    <source>
        <dbReference type="Pfam" id="PF13649"/>
    </source>
</evidence>
<keyword evidence="1" id="KW-0808">Transferase</keyword>
<dbReference type="Gene3D" id="3.40.50.150">
    <property type="entry name" value="Vaccinia Virus protein VP39"/>
    <property type="match status" value="1"/>
</dbReference>
<dbReference type="InterPro" id="IPR041698">
    <property type="entry name" value="Methyltransf_25"/>
</dbReference>
<dbReference type="GO" id="GO:0032259">
    <property type="term" value="P:methylation"/>
    <property type="evidence" value="ECO:0007669"/>
    <property type="project" value="UniProtKB-KW"/>
</dbReference>
<name>A0ABS2UDJ4_9LEPT</name>
<keyword evidence="3" id="KW-0489">Methyltransferase</keyword>
<protein>
    <submittedName>
        <fullName evidence="3">Class I SAM-dependent methyltransferase</fullName>
    </submittedName>
</protein>
<proteinExistence type="predicted"/>
<dbReference type="Pfam" id="PF13649">
    <property type="entry name" value="Methyltransf_25"/>
    <property type="match status" value="1"/>
</dbReference>
<reference evidence="3 4" key="1">
    <citation type="submission" date="2021-02" db="EMBL/GenBank/DDBJ databases">
        <title>Leptospira ainlahdjerensis sp. nov., Leptospira ainazelensis sp. nov., Leptospira abararensis sp. nov. and Leptospira chreensis sp. nov., four new species isolated from water sources in Algeria.</title>
        <authorList>
            <person name="Amara Korba A."/>
            <person name="Kainiu M."/>
            <person name="Vincent A.T."/>
            <person name="Mariet J.-F."/>
            <person name="Veyrier F.J."/>
            <person name="Goarant C."/>
            <person name="Picardeau M."/>
        </authorList>
    </citation>
    <scope>NUCLEOTIDE SEQUENCE [LARGE SCALE GENOMIC DNA]</scope>
    <source>
        <strain evidence="3 4">201903070</strain>
    </source>
</reference>
<dbReference type="PANTHER" id="PTHR43861">
    <property type="entry name" value="TRANS-ACONITATE 2-METHYLTRANSFERASE-RELATED"/>
    <property type="match status" value="1"/>
</dbReference>
<dbReference type="InterPro" id="IPR029063">
    <property type="entry name" value="SAM-dependent_MTases_sf"/>
</dbReference>
<dbReference type="Proteomes" id="UP000724686">
    <property type="component" value="Unassembled WGS sequence"/>
</dbReference>
<evidence type="ECO:0000313" key="3">
    <source>
        <dbReference type="EMBL" id="MBM9578441.1"/>
    </source>
</evidence>
<gene>
    <name evidence="3" type="ORF">JWG45_14925</name>
</gene>
<feature type="domain" description="Methyltransferase" evidence="2">
    <location>
        <begin position="50"/>
        <end position="141"/>
    </location>
</feature>
<organism evidence="3 4">
    <name type="scientific">Leptospira ainlahdjerensis</name>
    <dbReference type="NCBI Taxonomy" id="2810033"/>
    <lineage>
        <taxon>Bacteria</taxon>
        <taxon>Pseudomonadati</taxon>
        <taxon>Spirochaetota</taxon>
        <taxon>Spirochaetia</taxon>
        <taxon>Leptospirales</taxon>
        <taxon>Leptospiraceae</taxon>
        <taxon>Leptospira</taxon>
    </lineage>
</organism>
<evidence type="ECO:0000256" key="1">
    <source>
        <dbReference type="ARBA" id="ARBA00022679"/>
    </source>
</evidence>
<keyword evidence="4" id="KW-1185">Reference proteome</keyword>
<dbReference type="EMBL" id="JAFFPU010000056">
    <property type="protein sequence ID" value="MBM9578441.1"/>
    <property type="molecule type" value="Genomic_DNA"/>
</dbReference>